<gene>
    <name evidence="1" type="ORF">LX32DRAFT_89962</name>
</gene>
<protein>
    <submittedName>
        <fullName evidence="1">Uncharacterized protein</fullName>
    </submittedName>
</protein>
<dbReference type="Proteomes" id="UP001232148">
    <property type="component" value="Unassembled WGS sequence"/>
</dbReference>
<evidence type="ECO:0000313" key="1">
    <source>
        <dbReference type="EMBL" id="KAK2033456.1"/>
    </source>
</evidence>
<accession>A0AAD9HSG9</accession>
<proteinExistence type="predicted"/>
<organism evidence="1 2">
    <name type="scientific">Colletotrichum zoysiae</name>
    <dbReference type="NCBI Taxonomy" id="1216348"/>
    <lineage>
        <taxon>Eukaryota</taxon>
        <taxon>Fungi</taxon>
        <taxon>Dikarya</taxon>
        <taxon>Ascomycota</taxon>
        <taxon>Pezizomycotina</taxon>
        <taxon>Sordariomycetes</taxon>
        <taxon>Hypocreomycetidae</taxon>
        <taxon>Glomerellales</taxon>
        <taxon>Glomerellaceae</taxon>
        <taxon>Colletotrichum</taxon>
        <taxon>Colletotrichum graminicola species complex</taxon>
    </lineage>
</organism>
<dbReference type="EMBL" id="MU842822">
    <property type="protein sequence ID" value="KAK2033456.1"/>
    <property type="molecule type" value="Genomic_DNA"/>
</dbReference>
<keyword evidence="2" id="KW-1185">Reference proteome</keyword>
<reference evidence="1" key="1">
    <citation type="submission" date="2021-06" db="EMBL/GenBank/DDBJ databases">
        <title>Comparative genomics, transcriptomics and evolutionary studies reveal genomic signatures of adaptation to plant cell wall in hemibiotrophic fungi.</title>
        <authorList>
            <consortium name="DOE Joint Genome Institute"/>
            <person name="Baroncelli R."/>
            <person name="Diaz J.F."/>
            <person name="Benocci T."/>
            <person name="Peng M."/>
            <person name="Battaglia E."/>
            <person name="Haridas S."/>
            <person name="Andreopoulos W."/>
            <person name="Labutti K."/>
            <person name="Pangilinan J."/>
            <person name="Floch G.L."/>
            <person name="Makela M.R."/>
            <person name="Henrissat B."/>
            <person name="Grigoriev I.V."/>
            <person name="Crouch J.A."/>
            <person name="De Vries R.P."/>
            <person name="Sukno S.A."/>
            <person name="Thon M.R."/>
        </authorList>
    </citation>
    <scope>NUCLEOTIDE SEQUENCE</scope>
    <source>
        <strain evidence="1">MAFF235873</strain>
    </source>
</reference>
<name>A0AAD9HSG9_9PEZI</name>
<dbReference type="AlphaFoldDB" id="A0AAD9HSG9"/>
<sequence length="198" mass="21973">MALCCSLRCSGKQNKPGRPNSFVPWTRPSYAPLGVSPSTGNIALKTHLLSFGPHVSIHPSIIHPYQGMYVPKGYPSALYLYLSTKVCGPLYLWLLLPLPGSSCLISFARPLSHSHSLLAILTLTTGFLISPTHRHSSHAYIHHNPSTLHSPTHSLTHTLLARSRVNFHNNSQTARFSVLKPFPFSHAKKDEIKQNKNR</sequence>
<evidence type="ECO:0000313" key="2">
    <source>
        <dbReference type="Proteomes" id="UP001232148"/>
    </source>
</evidence>
<comment type="caution">
    <text evidence="1">The sequence shown here is derived from an EMBL/GenBank/DDBJ whole genome shotgun (WGS) entry which is preliminary data.</text>
</comment>